<comment type="subcellular location">
    <subcellularLocation>
        <location evidence="2">Cytoplasm</location>
    </subcellularLocation>
</comment>
<dbReference type="PROSITE" id="PS51462">
    <property type="entry name" value="NUDIX"/>
    <property type="match status" value="1"/>
</dbReference>
<dbReference type="GO" id="GO:0008768">
    <property type="term" value="F:UDP-sugar diphosphatase activity"/>
    <property type="evidence" value="ECO:0007669"/>
    <property type="project" value="UniProtKB-EC"/>
</dbReference>
<comment type="cofactor">
    <cofactor evidence="1">
        <name>Mg(2+)</name>
        <dbReference type="ChEBI" id="CHEBI:18420"/>
    </cofactor>
</comment>
<gene>
    <name evidence="15" type="primary">NUDT14</name>
</gene>
<keyword evidence="7" id="KW-0460">Magnesium</keyword>
<dbReference type="InterPro" id="IPR015797">
    <property type="entry name" value="NUDIX_hydrolase-like_dom_sf"/>
</dbReference>
<evidence type="ECO:0000256" key="3">
    <source>
        <dbReference type="ARBA" id="ARBA00005582"/>
    </source>
</evidence>
<reference evidence="15" key="1">
    <citation type="submission" date="2025-08" db="UniProtKB">
        <authorList>
            <consortium name="Ensembl"/>
        </authorList>
    </citation>
    <scope>IDENTIFICATION</scope>
</reference>
<evidence type="ECO:0000256" key="8">
    <source>
        <dbReference type="ARBA" id="ARBA00051086"/>
    </source>
</evidence>
<comment type="catalytic activity">
    <reaction evidence="8">
        <text>UDP-sugar + H2O = UMP + alpha-D-aldose 1-phosphate.</text>
        <dbReference type="EC" id="3.6.1.45"/>
    </reaction>
</comment>
<comment type="function">
    <text evidence="9">Hydrolyzes UDP-glucose to glucose 1-phosphate and UMP and ADP-ribose to ribose 5-phosphate and AMP. The physiological substrate is probably UDP-glucose. Poor activity on other substrates such as ADP-glucose, CDP-glucose, GDP-glucose and GDP-mannose.</text>
</comment>
<dbReference type="NCBIfam" id="TIGR00052">
    <property type="entry name" value="nudix-type nucleoside diphosphatase, YffH/AdpP family"/>
    <property type="match status" value="1"/>
</dbReference>
<protein>
    <recommendedName>
        <fullName evidence="11">Uridine diphosphate glucose pyrophosphatase NUDT14</fullName>
        <ecNumber evidence="10">3.6.1.45</ecNumber>
    </recommendedName>
    <alternativeName>
        <fullName evidence="12">Nucleoside diphosphate-linked moiety X motif 14</fullName>
    </alternativeName>
</protein>
<dbReference type="PANTHER" id="PTHR11839">
    <property type="entry name" value="UDP/ADP-SUGAR PYROPHOSPHATASE"/>
    <property type="match status" value="1"/>
</dbReference>
<feature type="region of interest" description="Disordered" evidence="13">
    <location>
        <begin position="185"/>
        <end position="217"/>
    </location>
</feature>
<evidence type="ECO:0000256" key="7">
    <source>
        <dbReference type="ARBA" id="ARBA00022842"/>
    </source>
</evidence>
<dbReference type="InterPro" id="IPR004385">
    <property type="entry name" value="NDP_pyrophosphatase"/>
</dbReference>
<reference evidence="15" key="2">
    <citation type="submission" date="2025-09" db="UniProtKB">
        <authorList>
            <consortium name="Ensembl"/>
        </authorList>
    </citation>
    <scope>IDENTIFICATION</scope>
</reference>
<feature type="domain" description="Nudix hydrolase" evidence="14">
    <location>
        <begin position="38"/>
        <end position="196"/>
    </location>
</feature>
<dbReference type="GeneTree" id="ENSGT00940000154045"/>
<evidence type="ECO:0000256" key="9">
    <source>
        <dbReference type="ARBA" id="ARBA00054674"/>
    </source>
</evidence>
<evidence type="ECO:0000256" key="11">
    <source>
        <dbReference type="ARBA" id="ARBA00071467"/>
    </source>
</evidence>
<dbReference type="EC" id="3.6.1.45" evidence="10"/>
<dbReference type="GO" id="GO:0005737">
    <property type="term" value="C:cytoplasm"/>
    <property type="evidence" value="ECO:0007669"/>
    <property type="project" value="UniProtKB-SubCell"/>
</dbReference>
<organism evidence="15 16">
    <name type="scientific">Urocitellus parryii</name>
    <name type="common">Arctic ground squirrel</name>
    <name type="synonym">Spermophilus parryii</name>
    <dbReference type="NCBI Taxonomy" id="9999"/>
    <lineage>
        <taxon>Eukaryota</taxon>
        <taxon>Metazoa</taxon>
        <taxon>Chordata</taxon>
        <taxon>Craniata</taxon>
        <taxon>Vertebrata</taxon>
        <taxon>Euteleostomi</taxon>
        <taxon>Mammalia</taxon>
        <taxon>Eutheria</taxon>
        <taxon>Euarchontoglires</taxon>
        <taxon>Glires</taxon>
        <taxon>Rodentia</taxon>
        <taxon>Sciuromorpha</taxon>
        <taxon>Sciuridae</taxon>
        <taxon>Xerinae</taxon>
        <taxon>Marmotini</taxon>
        <taxon>Urocitellus</taxon>
    </lineage>
</organism>
<keyword evidence="5" id="KW-0963">Cytoplasm</keyword>
<evidence type="ECO:0000256" key="1">
    <source>
        <dbReference type="ARBA" id="ARBA00001946"/>
    </source>
</evidence>
<dbReference type="InterPro" id="IPR000086">
    <property type="entry name" value="NUDIX_hydrolase_dom"/>
</dbReference>
<dbReference type="GO" id="GO:0019693">
    <property type="term" value="P:ribose phosphate metabolic process"/>
    <property type="evidence" value="ECO:0007669"/>
    <property type="project" value="TreeGrafter"/>
</dbReference>
<dbReference type="Proteomes" id="UP000694417">
    <property type="component" value="Unplaced"/>
</dbReference>
<dbReference type="FunFam" id="3.90.79.10:FF:000035">
    <property type="entry name" value="Uridine diphosphate glucose pyrophosphatase"/>
    <property type="match status" value="1"/>
</dbReference>
<evidence type="ECO:0000256" key="13">
    <source>
        <dbReference type="SAM" id="MobiDB-lite"/>
    </source>
</evidence>
<proteinExistence type="inferred from homology"/>
<evidence type="ECO:0000256" key="5">
    <source>
        <dbReference type="ARBA" id="ARBA00022490"/>
    </source>
</evidence>
<comment type="similarity">
    <text evidence="3">Belongs to the Nudix hydrolase family.</text>
</comment>
<comment type="subunit">
    <text evidence="4">Homodimer.</text>
</comment>
<evidence type="ECO:0000313" key="15">
    <source>
        <dbReference type="Ensembl" id="ENSUPAP00010023882.1"/>
    </source>
</evidence>
<dbReference type="PANTHER" id="PTHR11839:SF15">
    <property type="entry name" value="URIDINE DIPHOSPHATE GLUCOSE PYROPHOSPHATASE NUDT14"/>
    <property type="match status" value="1"/>
</dbReference>
<dbReference type="AlphaFoldDB" id="A0A8D2HZY5"/>
<dbReference type="GO" id="GO:0006753">
    <property type="term" value="P:nucleoside phosphate metabolic process"/>
    <property type="evidence" value="ECO:0007669"/>
    <property type="project" value="TreeGrafter"/>
</dbReference>
<keyword evidence="16" id="KW-1185">Reference proteome</keyword>
<evidence type="ECO:0000256" key="10">
    <source>
        <dbReference type="ARBA" id="ARBA00066480"/>
    </source>
</evidence>
<evidence type="ECO:0000259" key="14">
    <source>
        <dbReference type="PROSITE" id="PS51462"/>
    </source>
</evidence>
<evidence type="ECO:0000256" key="4">
    <source>
        <dbReference type="ARBA" id="ARBA00011738"/>
    </source>
</evidence>
<feature type="compositionally biased region" description="Polar residues" evidence="13">
    <location>
        <begin position="200"/>
        <end position="217"/>
    </location>
</feature>
<evidence type="ECO:0000256" key="6">
    <source>
        <dbReference type="ARBA" id="ARBA00022801"/>
    </source>
</evidence>
<dbReference type="Gene3D" id="3.90.79.10">
    <property type="entry name" value="Nucleoside Triphosphate Pyrophosphohydrolase"/>
    <property type="match status" value="1"/>
</dbReference>
<evidence type="ECO:0000256" key="12">
    <source>
        <dbReference type="ARBA" id="ARBA00080475"/>
    </source>
</evidence>
<dbReference type="SUPFAM" id="SSF55811">
    <property type="entry name" value="Nudix"/>
    <property type="match status" value="1"/>
</dbReference>
<evidence type="ECO:0000313" key="16">
    <source>
        <dbReference type="Proteomes" id="UP000694417"/>
    </source>
</evidence>
<sequence length="217" mass="23981">MERIEGVAVGRCASSSYMRPLTLHYRQNGVQKSWDFMKTHDSVTILLFNSSQRSLVLVKQFRPAVYAGEVERRFPGSLADVDQDQPRELQPMLPGSAGVTVELCAGLVDQPGLSLEEVVCKEAWEECGYRLAPSDLHQVSTYRSGVGLTGSSQTMFYAECPGLRGQHGHPQDPWRHLWHLLVPQPGGSPPESPVRLWDGASTQKQCPGHSPSSLQTQ</sequence>
<dbReference type="Ensembl" id="ENSUPAT00010027165.1">
    <property type="protein sequence ID" value="ENSUPAP00010023882.1"/>
    <property type="gene ID" value="ENSUPAG00010018910.1"/>
</dbReference>
<keyword evidence="6" id="KW-0378">Hydrolase</keyword>
<name>A0A8D2HZY5_UROPR</name>
<evidence type="ECO:0000256" key="2">
    <source>
        <dbReference type="ARBA" id="ARBA00004496"/>
    </source>
</evidence>
<dbReference type="GO" id="GO:0046872">
    <property type="term" value="F:metal ion binding"/>
    <property type="evidence" value="ECO:0007669"/>
    <property type="project" value="InterPro"/>
</dbReference>
<accession>A0A8D2HZY5</accession>